<evidence type="ECO:0000313" key="2">
    <source>
        <dbReference type="Proteomes" id="UP000749040"/>
    </source>
</evidence>
<comment type="caution">
    <text evidence="1">The sequence shown here is derived from an EMBL/GenBank/DDBJ whole genome shotgun (WGS) entry which is preliminary data.</text>
</comment>
<dbReference type="Proteomes" id="UP000749040">
    <property type="component" value="Unassembled WGS sequence"/>
</dbReference>
<organism evidence="1 2">
    <name type="scientific">Actinacidiphila acididurans</name>
    <dbReference type="NCBI Taxonomy" id="2784346"/>
    <lineage>
        <taxon>Bacteria</taxon>
        <taxon>Bacillati</taxon>
        <taxon>Actinomycetota</taxon>
        <taxon>Actinomycetes</taxon>
        <taxon>Kitasatosporales</taxon>
        <taxon>Streptomycetaceae</taxon>
        <taxon>Actinacidiphila</taxon>
    </lineage>
</organism>
<dbReference type="EMBL" id="JADKYB010000021">
    <property type="protein sequence ID" value="MBM9508919.1"/>
    <property type="molecule type" value="Genomic_DNA"/>
</dbReference>
<protein>
    <submittedName>
        <fullName evidence="1">Uncharacterized protein</fullName>
    </submittedName>
</protein>
<reference evidence="1 2" key="1">
    <citation type="submission" date="2021-01" db="EMBL/GenBank/DDBJ databases">
        <title>Streptomyces acididurans sp. nov., isolated from a peat swamp forest soil.</title>
        <authorList>
            <person name="Chantavorakit T."/>
            <person name="Duangmal K."/>
        </authorList>
    </citation>
    <scope>NUCLEOTIDE SEQUENCE [LARGE SCALE GENOMIC DNA]</scope>
    <source>
        <strain evidence="1 2">KK5PA1</strain>
    </source>
</reference>
<name>A0ABS2TZZ0_9ACTN</name>
<keyword evidence="2" id="KW-1185">Reference proteome</keyword>
<evidence type="ECO:0000313" key="1">
    <source>
        <dbReference type="EMBL" id="MBM9508919.1"/>
    </source>
</evidence>
<proteinExistence type="predicted"/>
<gene>
    <name evidence="1" type="ORF">ITX44_31095</name>
</gene>
<accession>A0ABS2TZZ0</accession>
<sequence>MFTFQSVYPAARPGARSQNRFMVDGVDTGPGVVDSAPRAGLSGAMRLLILVLVWDVFLAIGVWHDRLSPGPHRPQVAIKIAVGSEDRGLFEDPQAQKDFKTHGYKVTVSPFGSFAIAEQTDLSTYGLVLPSSTTATDALKARVHKQLSDEQLFTSPLVALTWKPLLPQLQTLGIATQSTTDGLWHFDVGAYLRASAQAKKWETPAGLSGHQVLLETTDPELSNSGAMFVGSAASDIDKGAVANTPGQIACAAGVLAPVLNAQGQQKSTTDQLFETYETGGLTGKPLVLSYESEFVGAALAGTLPEDAVMMYLDPEVGSDHSLVALSDNDDARAFTSFLKNDETFQRIMEHTYGFRPLGALHDDFADYMNAHGVPVATDLAPVPTPRLKDLKEIIKDATSPTPPAPPSGCGAP</sequence>